<accession>A0A6J5KTM5</accession>
<name>A0A6J5KTM5_9CAUD</name>
<evidence type="ECO:0000313" key="1">
    <source>
        <dbReference type="EMBL" id="CAB4124353.1"/>
    </source>
</evidence>
<proteinExistence type="predicted"/>
<dbReference type="Gene3D" id="2.30.30.100">
    <property type="match status" value="1"/>
</dbReference>
<protein>
    <submittedName>
        <fullName evidence="1">Uncharacterized protein</fullName>
    </submittedName>
</protein>
<sequence>MTDVNIKYFKLSNGEDILAVVQEVLDDKIVLLNPMKVLIDSDLDNGKQTIYMHSWIPQGIASGNVCSMNSREVIFTTEVEKEIASYYIEMVTEMSEEVPKKESSKKEYMDEDKKVVSFVSKSNKDTKLN</sequence>
<reference evidence="1" key="1">
    <citation type="submission" date="2020-04" db="EMBL/GenBank/DDBJ databases">
        <authorList>
            <person name="Chiriac C."/>
            <person name="Salcher M."/>
            <person name="Ghai R."/>
            <person name="Kavagutti S V."/>
        </authorList>
    </citation>
    <scope>NUCLEOTIDE SEQUENCE</scope>
</reference>
<organism evidence="1">
    <name type="scientific">uncultured Caudovirales phage</name>
    <dbReference type="NCBI Taxonomy" id="2100421"/>
    <lineage>
        <taxon>Viruses</taxon>
        <taxon>Duplodnaviria</taxon>
        <taxon>Heunggongvirae</taxon>
        <taxon>Uroviricota</taxon>
        <taxon>Caudoviricetes</taxon>
        <taxon>Peduoviridae</taxon>
        <taxon>Maltschvirus</taxon>
        <taxon>Maltschvirus maltsch</taxon>
    </lineage>
</organism>
<dbReference type="EMBL" id="LR796178">
    <property type="protein sequence ID" value="CAB4124353.1"/>
    <property type="molecule type" value="Genomic_DNA"/>
</dbReference>
<gene>
    <name evidence="1" type="ORF">UFOVP49_191</name>
</gene>